<evidence type="ECO:0000256" key="1">
    <source>
        <dbReference type="SAM" id="Phobius"/>
    </source>
</evidence>
<proteinExistence type="predicted"/>
<gene>
    <name evidence="2" type="ORF">ANE_LOCUS16658</name>
</gene>
<feature type="transmembrane region" description="Helical" evidence="1">
    <location>
        <begin position="38"/>
        <end position="56"/>
    </location>
</feature>
<dbReference type="AlphaFoldDB" id="A0A565BXZ1"/>
<keyword evidence="1" id="KW-0472">Membrane</keyword>
<dbReference type="EMBL" id="CABITT030000005">
    <property type="protein sequence ID" value="VVB06214.1"/>
    <property type="molecule type" value="Genomic_DNA"/>
</dbReference>
<protein>
    <recommendedName>
        <fullName evidence="4">Reverse transcriptase zinc-binding domain-containing protein</fullName>
    </recommendedName>
</protein>
<dbReference type="Proteomes" id="UP000489600">
    <property type="component" value="Unassembled WGS sequence"/>
</dbReference>
<feature type="transmembrane region" description="Helical" evidence="1">
    <location>
        <begin position="12"/>
        <end position="32"/>
    </location>
</feature>
<dbReference type="OrthoDB" id="1113421at2759"/>
<sequence>MRSINYQGHAEKLGFSGLTVPSLLHTVFQWVLSPSHSPRLNIIIKLIFQAVLYFLWKEKNSRLHNSVPQYAQSIVKDIQQLIRAKLSGLDSDLYRSQAPSVPGTSVESYLFTWFHYIQV</sequence>
<reference evidence="2" key="1">
    <citation type="submission" date="2019-07" db="EMBL/GenBank/DDBJ databases">
        <authorList>
            <person name="Dittberner H."/>
        </authorList>
    </citation>
    <scope>NUCLEOTIDE SEQUENCE [LARGE SCALE GENOMIC DNA]</scope>
</reference>
<keyword evidence="1" id="KW-0812">Transmembrane</keyword>
<keyword evidence="1" id="KW-1133">Transmembrane helix</keyword>
<keyword evidence="3" id="KW-1185">Reference proteome</keyword>
<evidence type="ECO:0000313" key="2">
    <source>
        <dbReference type="EMBL" id="VVB06214.1"/>
    </source>
</evidence>
<comment type="caution">
    <text evidence="2">The sequence shown here is derived from an EMBL/GenBank/DDBJ whole genome shotgun (WGS) entry which is preliminary data.</text>
</comment>
<name>A0A565BXZ1_9BRAS</name>
<evidence type="ECO:0008006" key="4">
    <source>
        <dbReference type="Google" id="ProtNLM"/>
    </source>
</evidence>
<organism evidence="2 3">
    <name type="scientific">Arabis nemorensis</name>
    <dbReference type="NCBI Taxonomy" id="586526"/>
    <lineage>
        <taxon>Eukaryota</taxon>
        <taxon>Viridiplantae</taxon>
        <taxon>Streptophyta</taxon>
        <taxon>Embryophyta</taxon>
        <taxon>Tracheophyta</taxon>
        <taxon>Spermatophyta</taxon>
        <taxon>Magnoliopsida</taxon>
        <taxon>eudicotyledons</taxon>
        <taxon>Gunneridae</taxon>
        <taxon>Pentapetalae</taxon>
        <taxon>rosids</taxon>
        <taxon>malvids</taxon>
        <taxon>Brassicales</taxon>
        <taxon>Brassicaceae</taxon>
        <taxon>Arabideae</taxon>
        <taxon>Arabis</taxon>
    </lineage>
</organism>
<evidence type="ECO:0000313" key="3">
    <source>
        <dbReference type="Proteomes" id="UP000489600"/>
    </source>
</evidence>
<accession>A0A565BXZ1</accession>